<evidence type="ECO:0000313" key="12">
    <source>
        <dbReference type="EMBL" id="GIN21176.1"/>
    </source>
</evidence>
<dbReference type="NCBIfam" id="NF006830">
    <property type="entry name" value="PRK09355.1"/>
    <property type="match status" value="1"/>
</dbReference>
<feature type="binding site" evidence="11">
    <location>
        <position position="120"/>
    </location>
    <ligand>
        <name>ATP</name>
        <dbReference type="ChEBI" id="CHEBI:30616"/>
    </ligand>
</feature>
<evidence type="ECO:0000256" key="10">
    <source>
        <dbReference type="ARBA" id="ARBA00022977"/>
    </source>
</evidence>
<reference evidence="12 13" key="1">
    <citation type="submission" date="2021-03" db="EMBL/GenBank/DDBJ databases">
        <title>Antimicrobial resistance genes in bacteria isolated from Japanese honey, and their potential for conferring macrolide and lincosamide resistance in the American foulbrood pathogen Paenibacillus larvae.</title>
        <authorList>
            <person name="Okamoto M."/>
            <person name="Kumagai M."/>
            <person name="Kanamori H."/>
            <person name="Takamatsu D."/>
        </authorList>
    </citation>
    <scope>NUCLEOTIDE SEQUENCE [LARGE SCALE GENOMIC DNA]</scope>
    <source>
        <strain evidence="12 13">J1TS3</strain>
    </source>
</reference>
<organism evidence="12 13">
    <name type="scientific">Siminovitchia fordii</name>
    <dbReference type="NCBI Taxonomy" id="254759"/>
    <lineage>
        <taxon>Bacteria</taxon>
        <taxon>Bacillati</taxon>
        <taxon>Bacillota</taxon>
        <taxon>Bacilli</taxon>
        <taxon>Bacillales</taxon>
        <taxon>Bacillaceae</taxon>
        <taxon>Siminovitchia</taxon>
    </lineage>
</organism>
<dbReference type="NCBIfam" id="TIGR00694">
    <property type="entry name" value="thiM"/>
    <property type="match status" value="1"/>
</dbReference>
<accession>A0ABQ4K6B5</accession>
<evidence type="ECO:0000256" key="3">
    <source>
        <dbReference type="ARBA" id="ARBA00004868"/>
    </source>
</evidence>
<dbReference type="EC" id="2.7.1.50" evidence="11"/>
<keyword evidence="10 11" id="KW-0784">Thiamine biosynthesis</keyword>
<dbReference type="Gene3D" id="3.40.1190.20">
    <property type="match status" value="1"/>
</dbReference>
<dbReference type="PRINTS" id="PR01099">
    <property type="entry name" value="HYETHTZKNASE"/>
</dbReference>
<dbReference type="Pfam" id="PF02110">
    <property type="entry name" value="HK"/>
    <property type="match status" value="1"/>
</dbReference>
<dbReference type="PIRSF" id="PIRSF000513">
    <property type="entry name" value="Thz_kinase"/>
    <property type="match status" value="1"/>
</dbReference>
<evidence type="ECO:0000256" key="2">
    <source>
        <dbReference type="ARBA" id="ARBA00001946"/>
    </source>
</evidence>
<feature type="binding site" evidence="11">
    <location>
        <position position="44"/>
    </location>
    <ligand>
        <name>substrate</name>
    </ligand>
</feature>
<proteinExistence type="inferred from homology"/>
<comment type="caution">
    <text evidence="12">The sequence shown here is derived from an EMBL/GenBank/DDBJ whole genome shotgun (WGS) entry which is preliminary data.</text>
</comment>
<feature type="binding site" evidence="11">
    <location>
        <position position="193"/>
    </location>
    <ligand>
        <name>substrate</name>
    </ligand>
</feature>
<comment type="catalytic activity">
    <reaction evidence="1 11">
        <text>5-(2-hydroxyethyl)-4-methylthiazole + ATP = 4-methyl-5-(2-phosphooxyethyl)-thiazole + ADP + H(+)</text>
        <dbReference type="Rhea" id="RHEA:24212"/>
        <dbReference type="ChEBI" id="CHEBI:15378"/>
        <dbReference type="ChEBI" id="CHEBI:17957"/>
        <dbReference type="ChEBI" id="CHEBI:30616"/>
        <dbReference type="ChEBI" id="CHEBI:58296"/>
        <dbReference type="ChEBI" id="CHEBI:456216"/>
        <dbReference type="EC" id="2.7.1.50"/>
    </reaction>
</comment>
<gene>
    <name evidence="11 12" type="primary">thiM</name>
    <name evidence="12" type="ORF">J1TS3_23100</name>
</gene>
<keyword evidence="5 11" id="KW-0479">Metal-binding</keyword>
<keyword evidence="7 11" id="KW-0418">Kinase</keyword>
<evidence type="ECO:0000256" key="9">
    <source>
        <dbReference type="ARBA" id="ARBA00022842"/>
    </source>
</evidence>
<dbReference type="Proteomes" id="UP000680279">
    <property type="component" value="Unassembled WGS sequence"/>
</dbReference>
<name>A0ABQ4K6B5_9BACI</name>
<evidence type="ECO:0000256" key="11">
    <source>
        <dbReference type="HAMAP-Rule" id="MF_00228"/>
    </source>
</evidence>
<dbReference type="EMBL" id="BOQT01000007">
    <property type="protein sequence ID" value="GIN21176.1"/>
    <property type="molecule type" value="Genomic_DNA"/>
</dbReference>
<evidence type="ECO:0000256" key="6">
    <source>
        <dbReference type="ARBA" id="ARBA00022741"/>
    </source>
</evidence>
<comment type="function">
    <text evidence="11">Catalyzes the phosphorylation of the hydroxyl group of 4-methyl-5-beta-hydroxyethylthiazole (THZ).</text>
</comment>
<dbReference type="SUPFAM" id="SSF53613">
    <property type="entry name" value="Ribokinase-like"/>
    <property type="match status" value="1"/>
</dbReference>
<evidence type="ECO:0000256" key="8">
    <source>
        <dbReference type="ARBA" id="ARBA00022840"/>
    </source>
</evidence>
<keyword evidence="4 11" id="KW-0808">Transferase</keyword>
<evidence type="ECO:0000313" key="13">
    <source>
        <dbReference type="Proteomes" id="UP000680279"/>
    </source>
</evidence>
<comment type="pathway">
    <text evidence="3 11">Cofactor biosynthesis; thiamine diphosphate biosynthesis; 4-methyl-5-(2-phosphoethyl)-thiazole from 5-(2-hydroxyethyl)-4-methylthiazole: step 1/1.</text>
</comment>
<keyword evidence="9 11" id="KW-0460">Magnesium</keyword>
<keyword evidence="13" id="KW-1185">Reference proteome</keyword>
<dbReference type="InterPro" id="IPR029056">
    <property type="entry name" value="Ribokinase-like"/>
</dbReference>
<evidence type="ECO:0000256" key="5">
    <source>
        <dbReference type="ARBA" id="ARBA00022723"/>
    </source>
</evidence>
<evidence type="ECO:0000256" key="7">
    <source>
        <dbReference type="ARBA" id="ARBA00022777"/>
    </source>
</evidence>
<dbReference type="GO" id="GO:0016301">
    <property type="term" value="F:kinase activity"/>
    <property type="evidence" value="ECO:0007669"/>
    <property type="project" value="UniProtKB-KW"/>
</dbReference>
<keyword evidence="8 11" id="KW-0067">ATP-binding</keyword>
<evidence type="ECO:0000256" key="4">
    <source>
        <dbReference type="ARBA" id="ARBA00022679"/>
    </source>
</evidence>
<sequence length="268" mass="27974">MEQDIANLFGEMNKKKPLIHQITNLVTMNDCANVTLAVGASPVMALSPYEAGDMAMLANALVLNIGTMQEDTLKGMKVAGKAANTKGIPVIFDPVGAGATSYRTNCATEILKEIRPSVIRGNASEISKLIGGPSVTKGVDTGCITVPNWEIAKKTAASFNCIAVVSGEEDAVSDGKDTYIIQNGHPILTKITGTGCMSSVLIACFAAIGHNLLHSAVAGISLMGIAGEMAAESLTAQEGTGTFKVKLMDFISRLDGEMWIKGVRVIAA</sequence>
<dbReference type="InterPro" id="IPR000417">
    <property type="entry name" value="Hyethyz_kinase"/>
</dbReference>
<dbReference type="HAMAP" id="MF_00228">
    <property type="entry name" value="Thz_kinase"/>
    <property type="match status" value="1"/>
</dbReference>
<dbReference type="CDD" id="cd01170">
    <property type="entry name" value="THZ_kinase"/>
    <property type="match status" value="1"/>
</dbReference>
<comment type="similarity">
    <text evidence="11">Belongs to the Thz kinase family.</text>
</comment>
<protein>
    <recommendedName>
        <fullName evidence="11">Hydroxyethylthiazole kinase</fullName>
        <ecNumber evidence="11">2.7.1.50</ecNumber>
    </recommendedName>
    <alternativeName>
        <fullName evidence="11">4-methyl-5-beta-hydroxyethylthiazole kinase</fullName>
        <shortName evidence="11">TH kinase</shortName>
        <shortName evidence="11">Thz kinase</shortName>
    </alternativeName>
</protein>
<evidence type="ECO:0000256" key="1">
    <source>
        <dbReference type="ARBA" id="ARBA00001771"/>
    </source>
</evidence>
<comment type="cofactor">
    <cofactor evidence="2 11">
        <name>Mg(2+)</name>
        <dbReference type="ChEBI" id="CHEBI:18420"/>
    </cofactor>
</comment>
<keyword evidence="6 11" id="KW-0547">Nucleotide-binding</keyword>
<feature type="binding site" evidence="11">
    <location>
        <position position="166"/>
    </location>
    <ligand>
        <name>ATP</name>
        <dbReference type="ChEBI" id="CHEBI:30616"/>
    </ligand>
</feature>
<dbReference type="RefSeq" id="WP_212963047.1">
    <property type="nucleotide sequence ID" value="NZ_BOQT01000007.1"/>
</dbReference>